<evidence type="ECO:0000256" key="11">
    <source>
        <dbReference type="PROSITE-ProRule" id="PRU01360"/>
    </source>
</evidence>
<dbReference type="RefSeq" id="WP_067182671.1">
    <property type="nucleotide sequence ID" value="NZ_CP012199.1"/>
</dbReference>
<keyword evidence="8 12" id="KW-0798">TonB box</keyword>
<dbReference type="EMBL" id="CP012199">
    <property type="protein sequence ID" value="AMG74119.1"/>
    <property type="molecule type" value="Genomic_DNA"/>
</dbReference>
<protein>
    <submittedName>
        <fullName evidence="16">TonB-dependent receptor</fullName>
    </submittedName>
</protein>
<evidence type="ECO:0000313" key="16">
    <source>
        <dbReference type="EMBL" id="AMG74119.1"/>
    </source>
</evidence>
<sequence length="754" mass="81360">MINSDAQRRALLVGIAAAAMPLFAVPALAQDDNAAAAIGADNGEIVVTARRRAEREQDVPIAMTVQNAEQLDLRGAADITAIQRTTPNTTLQVSRGTNSTLTAFIRGVGQQDPLWGFEPGVGLYVDDVYIARPQGAVLDIFDIERIEVLRGPQGTLYGRNTIGGAVKYVTRRLGSEPEFKARAELGTYKEINAILSGSTPVTDTLRVGAAFAHYSRDGYGDNLTLGREHANKDVIAGRISIEFEPSSKLFFRLAADKLWDDSNINNGHRETPGFPVATPPLADKYDTLAGIGYKGRVRTGGVSLTGEWKASDAITLKSITAYREGSTHGDGIDFDGLPSQYFDIPGFYKDDQLSQELQVQFNFDRVQGVVGAYYLDGTAAGEFDAILGAFGITQPTSGSVKTKSYAAFADVSVDVTDKLLLSAGARYTSDDKTAQVFKANYFGLGVPGPTAVPFQILTDYANGRIFSKFTPRFSATYKFTPAFNIYASYSQGFKSGGFDMRGDASVTPATRLGYDPETVTTYEIGFKSNLFDRRLKLNGAIFQSDYKGQQVTTQVPVGNSAVSFVDNVGNSRIRGAELEGSAAVTDWLRANFAVGYLDAKFLNYASFGVGASGSACIANPPSPPSAIGCYIDVSDQRVFQNTPEWSGFVGLSSHHGLGSGGALDLNANLSFRSAVHLFETPIPALDQGSYQLVDLSAVWTSPDDHWRIGVHGRNLFDKRYKTGGYNFPVPAFGNSVISFYAPPRTVKLTAEFRY</sequence>
<evidence type="ECO:0000256" key="10">
    <source>
        <dbReference type="ARBA" id="ARBA00023237"/>
    </source>
</evidence>
<evidence type="ECO:0000313" key="17">
    <source>
        <dbReference type="Proteomes" id="UP000058599"/>
    </source>
</evidence>
<dbReference type="InterPro" id="IPR036942">
    <property type="entry name" value="Beta-barrel_TonB_sf"/>
</dbReference>
<evidence type="ECO:0000259" key="15">
    <source>
        <dbReference type="Pfam" id="PF07715"/>
    </source>
</evidence>
<dbReference type="InterPro" id="IPR000531">
    <property type="entry name" value="Beta-barrel_TonB"/>
</dbReference>
<comment type="subcellular location">
    <subcellularLocation>
        <location evidence="1 11">Cell outer membrane</location>
        <topology evidence="1 11">Multi-pass membrane protein</topology>
    </subcellularLocation>
</comment>
<evidence type="ECO:0000256" key="6">
    <source>
        <dbReference type="ARBA" id="ARBA00023004"/>
    </source>
</evidence>
<evidence type="ECO:0000256" key="7">
    <source>
        <dbReference type="ARBA" id="ARBA00023065"/>
    </source>
</evidence>
<keyword evidence="9 11" id="KW-0472">Membrane</keyword>
<dbReference type="Proteomes" id="UP000058599">
    <property type="component" value="Chromosome"/>
</dbReference>
<organism evidence="16 17">
    <name type="scientific">Sphingopyxis granuli</name>
    <dbReference type="NCBI Taxonomy" id="267128"/>
    <lineage>
        <taxon>Bacteria</taxon>
        <taxon>Pseudomonadati</taxon>
        <taxon>Pseudomonadota</taxon>
        <taxon>Alphaproteobacteria</taxon>
        <taxon>Sphingomonadales</taxon>
        <taxon>Sphingomonadaceae</taxon>
        <taxon>Sphingopyxis</taxon>
    </lineage>
</organism>
<reference evidence="16 17" key="1">
    <citation type="journal article" date="2016" name="BMC Genomics">
        <title>Genomic analysis of the nitrate-respiring Sphingopyxis granuli (formerly Sphingomonas macrogoltabida) strain TFA.</title>
        <authorList>
            <person name="Garcia-Romero I."/>
            <person name="Perez-Pulido A.J."/>
            <person name="Gonzalez-Flores Y.E."/>
            <person name="Reyes-Ramirez F."/>
            <person name="Santero E."/>
            <person name="Floriano B."/>
        </authorList>
    </citation>
    <scope>NUCLEOTIDE SEQUENCE [LARGE SCALE GENOMIC DNA]</scope>
    <source>
        <strain evidence="16 17">TFA</strain>
    </source>
</reference>
<feature type="domain" description="TonB-dependent receptor plug" evidence="15">
    <location>
        <begin position="56"/>
        <end position="165"/>
    </location>
</feature>
<dbReference type="AlphaFoldDB" id="A0AA86GL17"/>
<evidence type="ECO:0000256" key="13">
    <source>
        <dbReference type="SAM" id="SignalP"/>
    </source>
</evidence>
<accession>A0AA86GL17</accession>
<keyword evidence="16" id="KW-0675">Receptor</keyword>
<dbReference type="KEGG" id="sgi:SGRAN_1740"/>
<evidence type="ECO:0000256" key="8">
    <source>
        <dbReference type="ARBA" id="ARBA00023077"/>
    </source>
</evidence>
<dbReference type="PANTHER" id="PTHR32552">
    <property type="entry name" value="FERRICHROME IRON RECEPTOR-RELATED"/>
    <property type="match status" value="1"/>
</dbReference>
<feature type="chain" id="PRO_5041707877" evidence="13">
    <location>
        <begin position="30"/>
        <end position="754"/>
    </location>
</feature>
<proteinExistence type="inferred from homology"/>
<keyword evidence="6" id="KW-0408">Iron</keyword>
<dbReference type="PROSITE" id="PS52016">
    <property type="entry name" value="TONB_DEPENDENT_REC_3"/>
    <property type="match status" value="1"/>
</dbReference>
<dbReference type="InterPro" id="IPR012910">
    <property type="entry name" value="Plug_dom"/>
</dbReference>
<dbReference type="Gene3D" id="2.40.170.20">
    <property type="entry name" value="TonB-dependent receptor, beta-barrel domain"/>
    <property type="match status" value="1"/>
</dbReference>
<feature type="signal peptide" evidence="13">
    <location>
        <begin position="1"/>
        <end position="29"/>
    </location>
</feature>
<dbReference type="InterPro" id="IPR006311">
    <property type="entry name" value="TAT_signal"/>
</dbReference>
<dbReference type="GO" id="GO:0006826">
    <property type="term" value="P:iron ion transport"/>
    <property type="evidence" value="ECO:0007669"/>
    <property type="project" value="UniProtKB-KW"/>
</dbReference>
<dbReference type="CDD" id="cd01347">
    <property type="entry name" value="ligand_gated_channel"/>
    <property type="match status" value="1"/>
</dbReference>
<name>A0AA86GL17_9SPHN</name>
<keyword evidence="3 11" id="KW-1134">Transmembrane beta strand</keyword>
<evidence type="ECO:0000256" key="9">
    <source>
        <dbReference type="ARBA" id="ARBA00023136"/>
    </source>
</evidence>
<keyword evidence="2 11" id="KW-0813">Transport</keyword>
<dbReference type="Pfam" id="PF00593">
    <property type="entry name" value="TonB_dep_Rec_b-barrel"/>
    <property type="match status" value="1"/>
</dbReference>
<evidence type="ECO:0000259" key="14">
    <source>
        <dbReference type="Pfam" id="PF00593"/>
    </source>
</evidence>
<evidence type="ECO:0000256" key="4">
    <source>
        <dbReference type="ARBA" id="ARBA00022496"/>
    </source>
</evidence>
<dbReference type="InterPro" id="IPR039426">
    <property type="entry name" value="TonB-dep_rcpt-like"/>
</dbReference>
<comment type="similarity">
    <text evidence="11 12">Belongs to the TonB-dependent receptor family.</text>
</comment>
<gene>
    <name evidence="16" type="ORF">SGRAN_1740</name>
</gene>
<evidence type="ECO:0000256" key="1">
    <source>
        <dbReference type="ARBA" id="ARBA00004571"/>
    </source>
</evidence>
<dbReference type="Pfam" id="PF07715">
    <property type="entry name" value="Plug"/>
    <property type="match status" value="1"/>
</dbReference>
<evidence type="ECO:0000256" key="5">
    <source>
        <dbReference type="ARBA" id="ARBA00022692"/>
    </source>
</evidence>
<keyword evidence="13" id="KW-0732">Signal</keyword>
<keyword evidence="10 11" id="KW-0998">Cell outer membrane</keyword>
<keyword evidence="5 11" id="KW-0812">Transmembrane</keyword>
<dbReference type="PANTHER" id="PTHR32552:SF81">
    <property type="entry name" value="TONB-DEPENDENT OUTER MEMBRANE RECEPTOR"/>
    <property type="match status" value="1"/>
</dbReference>
<keyword evidence="4" id="KW-0410">Iron transport</keyword>
<dbReference type="SUPFAM" id="SSF56935">
    <property type="entry name" value="Porins"/>
    <property type="match status" value="1"/>
</dbReference>
<evidence type="ECO:0000256" key="3">
    <source>
        <dbReference type="ARBA" id="ARBA00022452"/>
    </source>
</evidence>
<evidence type="ECO:0000256" key="2">
    <source>
        <dbReference type="ARBA" id="ARBA00022448"/>
    </source>
</evidence>
<keyword evidence="17" id="KW-1185">Reference proteome</keyword>
<dbReference type="GO" id="GO:0009279">
    <property type="term" value="C:cell outer membrane"/>
    <property type="evidence" value="ECO:0007669"/>
    <property type="project" value="UniProtKB-SubCell"/>
</dbReference>
<evidence type="ECO:0000256" key="12">
    <source>
        <dbReference type="RuleBase" id="RU003357"/>
    </source>
</evidence>
<dbReference type="PROSITE" id="PS51318">
    <property type="entry name" value="TAT"/>
    <property type="match status" value="1"/>
</dbReference>
<keyword evidence="7" id="KW-0406">Ion transport</keyword>
<feature type="domain" description="TonB-dependent receptor-like beta-barrel" evidence="14">
    <location>
        <begin position="283"/>
        <end position="715"/>
    </location>
</feature>